<dbReference type="Gene3D" id="3.30.200.20">
    <property type="entry name" value="Phosphorylase Kinase, domain 1"/>
    <property type="match status" value="1"/>
</dbReference>
<sequence>MTSDSLQNLLEPGRRGSMLRRKRTDLCLQSLKLESTLFQDVLCEEHLNLDKKEFNLGSVIGKGGFSRVRSIIQFPSLKQLENDCHMEVKHSSSSYTMSESSVDTSSSSSSSSSCNTLSKTNPRLYALKEVRRSLSPAMRLAGQIDLAREATFLKALVHPNIVSLHSNGEIPGSKDYFLVLEKFEYDLSDCIERWSKGTLMNNRRDRNFQRLTAEMSRNQVKKQYKAHRAVERYQVLADVASALQFLHESNIIHRDIKSANIGITHDGVGKIFDFGLAKELKEKYRVTGTDDYKISLVGTRRYLAPEVFAGKPYNLRADVYSFATLMWEVLMLETPYYGMGSKEHEKFVYTKGRRLGMKRSWPKSIKNVIKMGWDADPKQRPSIGPIRGILITQLSLAQLESSGYCWKGEL</sequence>
<reference evidence="3 4" key="1">
    <citation type="journal article" date="2021" name="Sci. Rep.">
        <title>The genome of the diatom Chaetoceros tenuissimus carries an ancient integrated fragment of an extant virus.</title>
        <authorList>
            <person name="Hongo Y."/>
            <person name="Kimura K."/>
            <person name="Takaki Y."/>
            <person name="Yoshida Y."/>
            <person name="Baba S."/>
            <person name="Kobayashi G."/>
            <person name="Nagasaki K."/>
            <person name="Hano T."/>
            <person name="Tomaru Y."/>
        </authorList>
    </citation>
    <scope>NUCLEOTIDE SEQUENCE [LARGE SCALE GENOMIC DNA]</scope>
    <source>
        <strain evidence="3 4">NIES-3715</strain>
    </source>
</reference>
<evidence type="ECO:0000256" key="1">
    <source>
        <dbReference type="SAM" id="MobiDB-lite"/>
    </source>
</evidence>
<dbReference type="PANTHER" id="PTHR44329">
    <property type="entry name" value="SERINE/THREONINE-PROTEIN KINASE TNNI3K-RELATED"/>
    <property type="match status" value="1"/>
</dbReference>
<evidence type="ECO:0000313" key="4">
    <source>
        <dbReference type="Proteomes" id="UP001054902"/>
    </source>
</evidence>
<dbReference type="Gene3D" id="1.10.510.10">
    <property type="entry name" value="Transferase(Phosphotransferase) domain 1"/>
    <property type="match status" value="1"/>
</dbReference>
<comment type="caution">
    <text evidence="3">The sequence shown here is derived from an EMBL/GenBank/DDBJ whole genome shotgun (WGS) entry which is preliminary data.</text>
</comment>
<dbReference type="Pfam" id="PF07714">
    <property type="entry name" value="PK_Tyr_Ser-Thr"/>
    <property type="match status" value="1"/>
</dbReference>
<evidence type="ECO:0000259" key="2">
    <source>
        <dbReference type="PROSITE" id="PS50011"/>
    </source>
</evidence>
<dbReference type="PRINTS" id="PR00109">
    <property type="entry name" value="TYRKINASE"/>
</dbReference>
<dbReference type="GO" id="GO:0004674">
    <property type="term" value="F:protein serine/threonine kinase activity"/>
    <property type="evidence" value="ECO:0007669"/>
    <property type="project" value="TreeGrafter"/>
</dbReference>
<evidence type="ECO:0000313" key="3">
    <source>
        <dbReference type="EMBL" id="GFH47474.1"/>
    </source>
</evidence>
<dbReference type="InterPro" id="IPR001245">
    <property type="entry name" value="Ser-Thr/Tyr_kinase_cat_dom"/>
</dbReference>
<gene>
    <name evidence="3" type="ORF">CTEN210_03949</name>
</gene>
<name>A0AAD3CMN0_9STRA</name>
<accession>A0AAD3CMN0</accession>
<dbReference type="AlphaFoldDB" id="A0AAD3CMN0"/>
<dbReference type="SUPFAM" id="SSF56112">
    <property type="entry name" value="Protein kinase-like (PK-like)"/>
    <property type="match status" value="1"/>
</dbReference>
<dbReference type="PROSITE" id="PS50011">
    <property type="entry name" value="PROTEIN_KINASE_DOM"/>
    <property type="match status" value="1"/>
</dbReference>
<dbReference type="EMBL" id="BLLK01000023">
    <property type="protein sequence ID" value="GFH47474.1"/>
    <property type="molecule type" value="Genomic_DNA"/>
</dbReference>
<dbReference type="InterPro" id="IPR011009">
    <property type="entry name" value="Kinase-like_dom_sf"/>
</dbReference>
<dbReference type="SMART" id="SM00220">
    <property type="entry name" value="S_TKc"/>
    <property type="match status" value="1"/>
</dbReference>
<proteinExistence type="predicted"/>
<protein>
    <recommendedName>
        <fullName evidence="2">Protein kinase domain-containing protein</fullName>
    </recommendedName>
</protein>
<organism evidence="3 4">
    <name type="scientific">Chaetoceros tenuissimus</name>
    <dbReference type="NCBI Taxonomy" id="426638"/>
    <lineage>
        <taxon>Eukaryota</taxon>
        <taxon>Sar</taxon>
        <taxon>Stramenopiles</taxon>
        <taxon>Ochrophyta</taxon>
        <taxon>Bacillariophyta</taxon>
        <taxon>Coscinodiscophyceae</taxon>
        <taxon>Chaetocerotophycidae</taxon>
        <taxon>Chaetocerotales</taxon>
        <taxon>Chaetocerotaceae</taxon>
        <taxon>Chaetoceros</taxon>
    </lineage>
</organism>
<keyword evidence="4" id="KW-1185">Reference proteome</keyword>
<dbReference type="InterPro" id="IPR000719">
    <property type="entry name" value="Prot_kinase_dom"/>
</dbReference>
<dbReference type="GO" id="GO:0005524">
    <property type="term" value="F:ATP binding"/>
    <property type="evidence" value="ECO:0007669"/>
    <property type="project" value="InterPro"/>
</dbReference>
<feature type="domain" description="Protein kinase" evidence="2">
    <location>
        <begin position="54"/>
        <end position="396"/>
    </location>
</feature>
<feature type="region of interest" description="Disordered" evidence="1">
    <location>
        <begin position="95"/>
        <end position="117"/>
    </location>
</feature>
<dbReference type="Proteomes" id="UP001054902">
    <property type="component" value="Unassembled WGS sequence"/>
</dbReference>
<dbReference type="InterPro" id="IPR051681">
    <property type="entry name" value="Ser/Thr_Kinases-Pseudokinases"/>
</dbReference>